<dbReference type="AlphaFoldDB" id="A0A6B3LGA9"/>
<evidence type="ECO:0000256" key="1">
    <source>
        <dbReference type="SAM" id="SignalP"/>
    </source>
</evidence>
<feature type="chain" id="PRO_5025398357" description="Outer membrane lipoprotein-sorting protein" evidence="1">
    <location>
        <begin position="31"/>
        <end position="250"/>
    </location>
</feature>
<protein>
    <recommendedName>
        <fullName evidence="4">Outer membrane lipoprotein-sorting protein</fullName>
    </recommendedName>
</protein>
<evidence type="ECO:0000313" key="2">
    <source>
        <dbReference type="EMBL" id="NEM96102.1"/>
    </source>
</evidence>
<sequence>MYKLRNNFQDGVFWLLLFFSMAFNTAPAAAQDKKAQELAQKVMQQMGGKQGWNNTRFIAWSFRDQYQVWDKKADRFRWEKDSLVAIINTRTKDGRVYVDGKELQSGKEKQKLLDKAYAAWINNAYWLVMPFKLQDPGVNLKYIGGGKTMNGAAADMLEMTFDHVGLTPENKYHLWIDKKSGLITQWAYFKDFHDKEPTFMRRWADYKNYGTIMLASDRSNPESDFTIANIATPSQIPNTTFNSPRPIRKL</sequence>
<keyword evidence="3" id="KW-1185">Reference proteome</keyword>
<accession>A0A6B3LGA9</accession>
<feature type="signal peptide" evidence="1">
    <location>
        <begin position="1"/>
        <end position="30"/>
    </location>
</feature>
<dbReference type="EMBL" id="JAAGWD010000001">
    <property type="protein sequence ID" value="NEM96102.1"/>
    <property type="molecule type" value="Genomic_DNA"/>
</dbReference>
<dbReference type="InterPro" id="IPR045444">
    <property type="entry name" value="DUF6503"/>
</dbReference>
<organism evidence="2 3">
    <name type="scientific">Pontibacter burrus</name>
    <dbReference type="NCBI Taxonomy" id="2704466"/>
    <lineage>
        <taxon>Bacteria</taxon>
        <taxon>Pseudomonadati</taxon>
        <taxon>Bacteroidota</taxon>
        <taxon>Cytophagia</taxon>
        <taxon>Cytophagales</taxon>
        <taxon>Hymenobacteraceae</taxon>
        <taxon>Pontibacter</taxon>
    </lineage>
</organism>
<keyword evidence="1" id="KW-0732">Signal</keyword>
<name>A0A6B3LGA9_9BACT</name>
<dbReference type="Pfam" id="PF20113">
    <property type="entry name" value="DUF6503"/>
    <property type="match status" value="1"/>
</dbReference>
<evidence type="ECO:0000313" key="3">
    <source>
        <dbReference type="Proteomes" id="UP000474777"/>
    </source>
</evidence>
<dbReference type="RefSeq" id="WP_163910767.1">
    <property type="nucleotide sequence ID" value="NZ_JAAGWD010000001.1"/>
</dbReference>
<evidence type="ECO:0008006" key="4">
    <source>
        <dbReference type="Google" id="ProtNLM"/>
    </source>
</evidence>
<dbReference type="Proteomes" id="UP000474777">
    <property type="component" value="Unassembled WGS sequence"/>
</dbReference>
<comment type="caution">
    <text evidence="2">The sequence shown here is derived from an EMBL/GenBank/DDBJ whole genome shotgun (WGS) entry which is preliminary data.</text>
</comment>
<proteinExistence type="predicted"/>
<reference evidence="2 3" key="1">
    <citation type="submission" date="2020-02" db="EMBL/GenBank/DDBJ databases">
        <authorList>
            <person name="Kim M.K."/>
        </authorList>
    </citation>
    <scope>NUCLEOTIDE SEQUENCE [LARGE SCALE GENOMIC DNA]</scope>
    <source>
        <strain evidence="2 3">BT327</strain>
    </source>
</reference>
<gene>
    <name evidence="2" type="ORF">GXP69_00215</name>
</gene>